<feature type="region of interest" description="Disordered" evidence="2">
    <location>
        <begin position="3297"/>
        <end position="3316"/>
    </location>
</feature>
<keyword evidence="1" id="KW-0175">Coiled coil</keyword>
<feature type="compositionally biased region" description="Polar residues" evidence="2">
    <location>
        <begin position="3022"/>
        <end position="3033"/>
    </location>
</feature>
<feature type="region of interest" description="Disordered" evidence="2">
    <location>
        <begin position="370"/>
        <end position="402"/>
    </location>
</feature>
<feature type="compositionally biased region" description="Basic and acidic residues" evidence="2">
    <location>
        <begin position="2388"/>
        <end position="2412"/>
    </location>
</feature>
<feature type="coiled-coil region" evidence="1">
    <location>
        <begin position="3203"/>
        <end position="3234"/>
    </location>
</feature>
<feature type="compositionally biased region" description="Basic and acidic residues" evidence="2">
    <location>
        <begin position="792"/>
        <end position="825"/>
    </location>
</feature>
<accession>A0A834VBC4</accession>
<evidence type="ECO:0000313" key="4">
    <source>
        <dbReference type="EnsemblMetazoa" id="KAF7489029.1"/>
    </source>
</evidence>
<feature type="compositionally biased region" description="Basic and acidic residues" evidence="2">
    <location>
        <begin position="3098"/>
        <end position="3133"/>
    </location>
</feature>
<gene>
    <name evidence="3" type="ORF">SSS_8328</name>
</gene>
<reference evidence="3" key="2">
    <citation type="submission" date="2020-01" db="EMBL/GenBank/DDBJ databases">
        <authorList>
            <person name="Korhonen P.K.K."/>
            <person name="Guangxu M.G."/>
            <person name="Wang T.W."/>
            <person name="Stroehlein A.J.S."/>
            <person name="Young N.D."/>
            <person name="Ang C.-S.A."/>
            <person name="Fernando D.W.F."/>
            <person name="Lu H.L."/>
            <person name="Taylor S.T."/>
            <person name="Ehtesham M.E.M."/>
            <person name="Najaraj S.H.N."/>
            <person name="Harsha G.H.G."/>
            <person name="Madugundu A.M."/>
            <person name="Renuse S.R."/>
            <person name="Holt D.H."/>
            <person name="Pandey A.P."/>
            <person name="Papenfuss A.P."/>
            <person name="Gasser R.B.G."/>
            <person name="Fischer K.F."/>
        </authorList>
    </citation>
    <scope>NUCLEOTIDE SEQUENCE</scope>
    <source>
        <strain evidence="3">SSS_KF_BRIS2020</strain>
    </source>
</reference>
<feature type="compositionally biased region" description="Basic and acidic residues" evidence="2">
    <location>
        <begin position="2972"/>
        <end position="2995"/>
    </location>
</feature>
<feature type="region of interest" description="Disordered" evidence="2">
    <location>
        <begin position="1344"/>
        <end position="1378"/>
    </location>
</feature>
<keyword evidence="5" id="KW-1185">Reference proteome</keyword>
<feature type="compositionally biased region" description="Basic and acidic residues" evidence="2">
    <location>
        <begin position="589"/>
        <end position="612"/>
    </location>
</feature>
<feature type="compositionally biased region" description="Basic and acidic residues" evidence="2">
    <location>
        <begin position="2910"/>
        <end position="2921"/>
    </location>
</feature>
<feature type="region of interest" description="Disordered" evidence="2">
    <location>
        <begin position="220"/>
        <end position="249"/>
    </location>
</feature>
<feature type="region of interest" description="Disordered" evidence="2">
    <location>
        <begin position="583"/>
        <end position="612"/>
    </location>
</feature>
<feature type="compositionally biased region" description="Basic and acidic residues" evidence="2">
    <location>
        <begin position="3082"/>
        <end position="3091"/>
    </location>
</feature>
<feature type="compositionally biased region" description="Basic and acidic residues" evidence="2">
    <location>
        <begin position="2348"/>
        <end position="2378"/>
    </location>
</feature>
<feature type="compositionally biased region" description="Basic and acidic residues" evidence="2">
    <location>
        <begin position="746"/>
        <end position="782"/>
    </location>
</feature>
<dbReference type="OrthoDB" id="6376440at2759"/>
<reference evidence="4" key="3">
    <citation type="submission" date="2022-06" db="UniProtKB">
        <authorList>
            <consortium name="EnsemblMetazoa"/>
        </authorList>
    </citation>
    <scope>IDENTIFICATION</scope>
</reference>
<feature type="compositionally biased region" description="Basic and acidic residues" evidence="2">
    <location>
        <begin position="2190"/>
        <end position="2199"/>
    </location>
</feature>
<feature type="region of interest" description="Disordered" evidence="2">
    <location>
        <begin position="1908"/>
        <end position="1932"/>
    </location>
</feature>
<feature type="compositionally biased region" description="Basic and acidic residues" evidence="2">
    <location>
        <begin position="2052"/>
        <end position="2073"/>
    </location>
</feature>
<feature type="compositionally biased region" description="Basic and acidic residues" evidence="2">
    <location>
        <begin position="1301"/>
        <end position="1324"/>
    </location>
</feature>
<feature type="compositionally biased region" description="Basic and acidic residues" evidence="2">
    <location>
        <begin position="383"/>
        <end position="400"/>
    </location>
</feature>
<dbReference type="EnsemblMetazoa" id="SSS_8328s_mrna">
    <property type="protein sequence ID" value="KAF7489029.1"/>
    <property type="gene ID" value="SSS_8328"/>
</dbReference>
<feature type="region of interest" description="Disordered" evidence="2">
    <location>
        <begin position="1527"/>
        <end position="1549"/>
    </location>
</feature>
<feature type="compositionally biased region" description="Basic and acidic residues" evidence="2">
    <location>
        <begin position="1106"/>
        <end position="1131"/>
    </location>
</feature>
<feature type="region of interest" description="Disordered" evidence="2">
    <location>
        <begin position="2348"/>
        <end position="2412"/>
    </location>
</feature>
<evidence type="ECO:0000256" key="1">
    <source>
        <dbReference type="SAM" id="Coils"/>
    </source>
</evidence>
<feature type="compositionally biased region" description="Basic and acidic residues" evidence="2">
    <location>
        <begin position="2541"/>
        <end position="2552"/>
    </location>
</feature>
<feature type="compositionally biased region" description="Basic and acidic residues" evidence="2">
    <location>
        <begin position="2036"/>
        <end position="2045"/>
    </location>
</feature>
<protein>
    <submittedName>
        <fullName evidence="3">Neuroblast differentiation-associated protein AHNAK</fullName>
    </submittedName>
</protein>
<organism evidence="3">
    <name type="scientific">Sarcoptes scabiei</name>
    <name type="common">Itch mite</name>
    <name type="synonym">Acarus scabiei</name>
    <dbReference type="NCBI Taxonomy" id="52283"/>
    <lineage>
        <taxon>Eukaryota</taxon>
        <taxon>Metazoa</taxon>
        <taxon>Ecdysozoa</taxon>
        <taxon>Arthropoda</taxon>
        <taxon>Chelicerata</taxon>
        <taxon>Arachnida</taxon>
        <taxon>Acari</taxon>
        <taxon>Acariformes</taxon>
        <taxon>Sarcoptiformes</taxon>
        <taxon>Astigmata</taxon>
        <taxon>Psoroptidia</taxon>
        <taxon>Sarcoptoidea</taxon>
        <taxon>Sarcoptidae</taxon>
        <taxon>Sarcoptinae</taxon>
        <taxon>Sarcoptes</taxon>
    </lineage>
</organism>
<feature type="compositionally biased region" description="Basic and acidic residues" evidence="2">
    <location>
        <begin position="2700"/>
        <end position="2712"/>
    </location>
</feature>
<feature type="compositionally biased region" description="Basic and acidic residues" evidence="2">
    <location>
        <begin position="2750"/>
        <end position="2808"/>
    </location>
</feature>
<feature type="region of interest" description="Disordered" evidence="2">
    <location>
        <begin position="2700"/>
        <end position="2808"/>
    </location>
</feature>
<feature type="region of interest" description="Disordered" evidence="2">
    <location>
        <begin position="1091"/>
        <end position="1198"/>
    </location>
</feature>
<feature type="compositionally biased region" description="Basic and acidic residues" evidence="2">
    <location>
        <begin position="327"/>
        <end position="347"/>
    </location>
</feature>
<feature type="region of interest" description="Disordered" evidence="2">
    <location>
        <begin position="2036"/>
        <end position="2073"/>
    </location>
</feature>
<feature type="compositionally biased region" description="Basic and acidic residues" evidence="2">
    <location>
        <begin position="1706"/>
        <end position="1763"/>
    </location>
</feature>
<reference evidence="5" key="1">
    <citation type="journal article" date="2020" name="PLoS Negl. Trop. Dis.">
        <title>High-quality nuclear genome for Sarcoptes scabiei-A critical resource for a neglected parasite.</title>
        <authorList>
            <person name="Korhonen P.K."/>
            <person name="Gasser R.B."/>
            <person name="Ma G."/>
            <person name="Wang T."/>
            <person name="Stroehlein A.J."/>
            <person name="Young N.D."/>
            <person name="Ang C.S."/>
            <person name="Fernando D.D."/>
            <person name="Lu H.C."/>
            <person name="Taylor S."/>
            <person name="Reynolds S.L."/>
            <person name="Mofiz E."/>
            <person name="Najaraj S.H."/>
            <person name="Gowda H."/>
            <person name="Madugundu A."/>
            <person name="Renuse S."/>
            <person name="Holt D."/>
            <person name="Pandey A."/>
            <person name="Papenfuss A.T."/>
            <person name="Fischer K."/>
        </authorList>
    </citation>
    <scope>NUCLEOTIDE SEQUENCE [LARGE SCALE GENOMIC DNA]</scope>
</reference>
<feature type="compositionally biased region" description="Basic and acidic residues" evidence="2">
    <location>
        <begin position="2928"/>
        <end position="2949"/>
    </location>
</feature>
<feature type="compositionally biased region" description="Basic and acidic residues" evidence="2">
    <location>
        <begin position="1141"/>
        <end position="1198"/>
    </location>
</feature>
<feature type="region of interest" description="Disordered" evidence="2">
    <location>
        <begin position="2895"/>
        <end position="3138"/>
    </location>
</feature>
<evidence type="ECO:0000313" key="5">
    <source>
        <dbReference type="Proteomes" id="UP000070412"/>
    </source>
</evidence>
<feature type="compositionally biased region" description="Basic and acidic residues" evidence="2">
    <location>
        <begin position="2559"/>
        <end position="2608"/>
    </location>
</feature>
<evidence type="ECO:0000313" key="3">
    <source>
        <dbReference type="EMBL" id="KAF7489029.1"/>
    </source>
</evidence>
<feature type="region of interest" description="Disordered" evidence="2">
    <location>
        <begin position="109"/>
        <end position="165"/>
    </location>
</feature>
<dbReference type="Proteomes" id="UP000070412">
    <property type="component" value="Unassembled WGS sequence"/>
</dbReference>
<feature type="compositionally biased region" description="Basic and acidic residues" evidence="2">
    <location>
        <begin position="130"/>
        <end position="140"/>
    </location>
</feature>
<feature type="region of interest" description="Disordered" evidence="2">
    <location>
        <begin position="2190"/>
        <end position="2210"/>
    </location>
</feature>
<feature type="compositionally biased region" description="Basic and acidic residues" evidence="2">
    <location>
        <begin position="178"/>
        <end position="188"/>
    </location>
</feature>
<evidence type="ECO:0000256" key="2">
    <source>
        <dbReference type="SAM" id="MobiDB-lite"/>
    </source>
</evidence>
<proteinExistence type="predicted"/>
<feature type="region of interest" description="Disordered" evidence="2">
    <location>
        <begin position="171"/>
        <end position="190"/>
    </location>
</feature>
<feature type="region of interest" description="Disordered" evidence="2">
    <location>
        <begin position="3321"/>
        <end position="3565"/>
    </location>
</feature>
<feature type="compositionally biased region" description="Basic and acidic residues" evidence="2">
    <location>
        <begin position="1675"/>
        <end position="1696"/>
    </location>
</feature>
<feature type="compositionally biased region" description="Basic and acidic residues" evidence="2">
    <location>
        <begin position="3353"/>
        <end position="3362"/>
    </location>
</feature>
<feature type="region of interest" description="Disordered" evidence="2">
    <location>
        <begin position="297"/>
        <end position="347"/>
    </location>
</feature>
<sequence length="3565" mass="405191">MGEKDGKGWGLHMPKFGFKGPKISGPDVDLGKAEVDMPDVELPNVEVDVNVDVPKVGGEIDLSLDRKSPDMRDKDGKGWGLHMPKFGFKGPKISGPDVDLGKAEVDMPDVELPKVEGDMNLSLKKKKDKKSTERDGKDWEFSMPKFGFKGPKVSGPEVDVDVDIPKVEGEIDLSLDGKSPDMEEKDGKGWGLHMPKFGFKGPKISGPDVDLGKAEVDMPDVELPKVEGDMNLSLKKKKDKKSKEKDEKDWEFSMPKFGFKGPKISGPDVDLGKAEVDMPDVELPKVEGYVNLSLKKKKDKKSIPSYKNFREQKSDVKDLKLPGSEIEITRIDGGSEKDSLAKSRNQSDLDRAFNDAIDTLDAASREQKSLMSKLLGKRQKSLSNDRDASPVDPKTKRTSKELQPIGMMSHPQVSDSRIIFGKFYGKQENIEKHDAIAKPGLGKTPEEKEKFLKTFSPETKNKIHEQPLEVIIIRFVCIQDMEERIIEELNLDSSESEEKIKESLRTAIKNSITKRDREDGKVFARVYKIRDGQEKLLKEYEIDSKSESLNDSVMRELGATDNSKIAADLGKPARKDIMMTSMRPISRTGEQRRDQHLEDDKMKNSPLRDRDSKHNREIEKNNIFGSTEPRKIIRIILKKPNGDESVEELLLDPFTKPEDIDKVLKDEIQNALAKTDDPDAKIIAMIVSTTPGVEETVEEFETDPKTAKKNIDDVLKKAPRTKTSRKKDPLGKIVTKIFKRKPDGKETVEEKVEDPKVTGREIGDYEKPKKTGETITKMRDPTGKTVTRIVKRKPDGTETVEEHIEERKSVPRSLSRHDKLEPSRIFDAKKPRKIVRIILKKPNGDESVEELLLDPDTKQEDIDKVLKDEIQNALSKSDDPDAKIIANIVSTTPGVEETVEEFETDPQTVKKNIDDVLKKAPRTKTSRKKDPLGKIVTKVFKRKPDGKETVEEKVEDPKIVKRKPDGTETVEEHIEERKSVPRSLSRHDKLEPSRIFDAKKPRKIVRIILKKPNGDESVEELLLDPDTKQEDIDKVLKDEIQNALAKSDDPDAKIIANIVSTTPGVEETVEEFETDPQTVKKNIDDVFKRKPDGKETVEEKVEDPEVTGREIGDYEKPRKTGETITKMRDPTGKTVTRIVKRKPDGTETVEEHIEERKSVPKSLSRDDKPEQSKIFDAPKDTRKDESKKQSERFDPKEIFDARKPRKIVRIILKKPNGDESVEELLLDPDTKPEDIDKVLKDEIQNALAKSDDPDAKIIANIVSTTPGVEETVEEFETDPQTVKKNIDDVLKKAPRTKTSRKKDPLGKIVTKRDRDYEKPRKTGETITKIRDPTGKTVTRIVKRKPDGTETVEEHIEERKSIPKSLSRDDKPEQSKIFDAKKPRKIVRIILKKPNGDESVEELLLDPDTKPEDIDKLLKDEIQKALAKSDDPDAKIIANIVSTTPGVEETVEEFETDPQTVKKNIDDVLKKAPRTKTSRKKDPLGKIVTKVFKRKPDGKETVEEKVEDPQVTGREIGDYEMPRKIVKRKPDGTETVEEHIEERKSVPRSLSRDDNLISRNIRCSRIQKKIVRIILKKPNGDESVEELLLDPDTKSEDIDKVLKDEIQNALAKSDDPDAKIIANIVSTTPGVEETVEEFETDPQTVKKNIDDVFKRKPDGKETVEEKVEDPQVTGKDIGDYEKPRKTGETITKIRDPTGKTVTRIVKRKPDGTETVEEHIEERKSVPKSLSRDDKPEQSKIFDAPKDTRKDESKKQSERFDPKEIFDAKKPRKIVRIILKKPNGDESVEELLLDPDTKQEDIDKVLKDEIQNALAKSDDPDAKIIANIVSTTPGVEETVEEFETDPQTVKKNIDDVLKKAPRTKTSRKKDPLGKIVTKNWDYEKPRKTGETITKIRDPTGKTVTRIVKRKPDGTETVEEHIEEHESKNNQRFDPKNIRCQKTEKDRRIILKKPNGDESVEELLLDPDTKQEDIDKIIANIVSTTPGVEETVEEFETDPQTVKKNIDDVLKKLQGPNLRKKDPLGKIVTKVFKRKPDGKETVEEKVEDPQVTGKDIGDYEKPRKTGETITKMRDPTGKTVTRIVKRKPDGTETVESILKNTLIQTEDIDKVLKDEIQNALAKSDDPDAKIIANIVSTTPGVEETVEEFETDPQTVKKNIDDVLKKAPRTKTSRKKDPLGKIVTKVFKRKPDGKETVEEKVEDPQVTGKDIGDYEKPRKTGETITKYEIQLIVRIILKKPNGDESVEELLLDPDTKQEDIDKVLKDEIQNALSKSDDSDAKIIANIVSTTPGVEETVEEFETDPQTVKKNIDDVLKKAPRTKTSRKKDPLGKIVTKVFKRKPDGKETIEENVEDPKVTGREIGDYEKPRKTGETITKIRDPTGKTVTRIVKRKPDGTETVEEHIEERKSVPRSLSRDDKFEPSRIFDAKKPRKIVRIILKKPNGDESVEELLLDPDTKQEDIDKVLKDEIQNALAKSDDPDAKIIANIVSTTPGVEETVEEFETDPQTVKKNIDDVLKKAPRTKTSRKKDPLGKIVTKVFKRKPDGKETVEEKVEDPQVTGREIGDYEMPRKIVKRKPDGTETVEEHIEERKSIPKSLSRDDKPEQSKIFDAKKPRKIVRIILKKPNDEIQNALAKSDDPDAKIIANIVSTTPGVEETVEEFETDPQTVKKNIDDVLKKAPRTKTSRKKDPLGKIVTKVFKRKPDGKETVEEKVEDPQVTGREIGDYEMPRKSGETITKMRDPTGKTVTRIVKRKPDGTETVEEHIEERKSVPRSLSRDDKPDQSKIFDAPKDTRKDESKKQSERFDPKEIFDAKKPRKIVRIILKKPNGDESVEELLLDPDTKSEDIDKVLKDEIQNALAKSDDPDAKIIANIVSTTPGVEETVEEFETDPQTVKKNIDDVLKKAPRTKTSRKKDPLVEEKVEDPQVTGKDIGDYEKPRKTGETITKIRDPTGKTVTRIVKRKPDGTETVEEYIEERKSVSRSSSRDERFEPSKRIPDSIEIVEELIGSSELPLEPTCGDKPSELNESFVSSSNDFKTSKFIMDPSADSSQNADSGDEMKEQLPRMRRSILSPTESFENTFDLHPMNENEKRVSDSSIDTKNARKTNDFERKLVEESTEKIDRKRAIEQNQMHEENDLNADDDWLKELKDTIMPLEFDDGEKKEMSKTRKKEQEKVITKESVEVTFVEPNGDEVSEEKTIEEDREKDTYLKILEKMIREKKRENEELDQKIKMKHSKYFSDDEYCIEKFETDMETIKNSENFENLIQELPNEIITQMKDPRGKIINRIIKRNSRGELHFEESINDPNSTDGIIDPVQEDMIKPENYLSKKIPDSTISLNDESEDHDGGDNNKMLVQKRDLTKIEEKDELNEDDGRELNKDELTKPDDKKESDREEPIKPDDKKEPGKEAPTKPKDKIEPSKDAPTKERDQKEPGKEAPTKPDDKKEPGKDTSTKSEDKKEPGKEAPTRPDDKKESSKEAPTKPDDKKEPGKEAPTKPDDKKEPSKDAPTKPDDKKEPSKDAPTKPDDKKEPSKEAPTKPDDKKEPGKEAQPSLMTRKNQQRSQQLMTR</sequence>
<name>A0A834VBC4_SARSC</name>
<feature type="region of interest" description="Disordered" evidence="2">
    <location>
        <begin position="1648"/>
        <end position="1763"/>
    </location>
</feature>
<feature type="compositionally biased region" description="Basic and acidic residues" evidence="2">
    <location>
        <begin position="308"/>
        <end position="320"/>
    </location>
</feature>
<feature type="compositionally biased region" description="Basic and acidic residues" evidence="2">
    <location>
        <begin position="2719"/>
        <end position="2740"/>
    </location>
</feature>
<feature type="region of interest" description="Disordered" evidence="2">
    <location>
        <begin position="746"/>
        <end position="825"/>
    </location>
</feature>
<feature type="region of interest" description="Disordered" evidence="2">
    <location>
        <begin position="2541"/>
        <end position="2608"/>
    </location>
</feature>
<feature type="region of interest" description="Disordered" evidence="2">
    <location>
        <begin position="1288"/>
        <end position="1324"/>
    </location>
</feature>
<feature type="compositionally biased region" description="Polar residues" evidence="2">
    <location>
        <begin position="3549"/>
        <end position="3565"/>
    </location>
</feature>
<dbReference type="EMBL" id="WVUK01000065">
    <property type="protein sequence ID" value="KAF7489029.1"/>
    <property type="molecule type" value="Genomic_DNA"/>
</dbReference>
<feature type="compositionally biased region" description="Basic and acidic residues" evidence="2">
    <location>
        <begin position="1648"/>
        <end position="1668"/>
    </location>
</feature>
<feature type="compositionally biased region" description="Basic and acidic residues" evidence="2">
    <location>
        <begin position="3372"/>
        <end position="3544"/>
    </location>
</feature>
<feature type="region of interest" description="Disordered" evidence="2">
    <location>
        <begin position="945"/>
        <end position="995"/>
    </location>
</feature>